<reference evidence="2 3" key="1">
    <citation type="submission" date="2024-03" db="EMBL/GenBank/DDBJ databases">
        <authorList>
            <person name="Jo J.-H."/>
        </authorList>
    </citation>
    <scope>NUCLEOTIDE SEQUENCE [LARGE SCALE GENOMIC DNA]</scope>
    <source>
        <strain evidence="2 3">PS1R-30</strain>
    </source>
</reference>
<feature type="chain" id="PRO_5046867255" description="DUF2987 domain-containing protein" evidence="1">
    <location>
        <begin position="25"/>
        <end position="239"/>
    </location>
</feature>
<sequence>MSRAIWIAGAAAIMPLAAIGAAQAPAMAGAFNPPAAPLLLTRTLRHELHDGQAVITRRAYRVQFVAERDGFRLDGTLAEVTVEAPPGLEALAALERKRPDAALFPMQLDAGGRLLAAPEVAPSLVQRQAIGVAASQIAQMDLPPGDAAQAQGFVSQLQARPYRTAWPLDLFRPQPGDRREKRAIPLADGLNGQVTTEIAARADAASGLLAAFSRKVTTDLGGNTRVVVEEWTLTPAPEA</sequence>
<name>A0ABU8RVM3_9SPHN</name>
<dbReference type="EMBL" id="JBBHJZ010000002">
    <property type="protein sequence ID" value="MEJ5977140.1"/>
    <property type="molecule type" value="Genomic_DNA"/>
</dbReference>
<proteinExistence type="predicted"/>
<gene>
    <name evidence="2" type="ORF">WG901_10875</name>
</gene>
<evidence type="ECO:0000313" key="3">
    <source>
        <dbReference type="Proteomes" id="UP001361239"/>
    </source>
</evidence>
<organism evidence="2 3">
    <name type="scientific">Novosphingobium anseongense</name>
    <dbReference type="NCBI Taxonomy" id="3133436"/>
    <lineage>
        <taxon>Bacteria</taxon>
        <taxon>Pseudomonadati</taxon>
        <taxon>Pseudomonadota</taxon>
        <taxon>Alphaproteobacteria</taxon>
        <taxon>Sphingomonadales</taxon>
        <taxon>Sphingomonadaceae</taxon>
        <taxon>Novosphingobium</taxon>
    </lineage>
</organism>
<dbReference type="RefSeq" id="WP_339587088.1">
    <property type="nucleotide sequence ID" value="NZ_JBBHJZ010000002.1"/>
</dbReference>
<evidence type="ECO:0000313" key="2">
    <source>
        <dbReference type="EMBL" id="MEJ5977140.1"/>
    </source>
</evidence>
<dbReference type="Proteomes" id="UP001361239">
    <property type="component" value="Unassembled WGS sequence"/>
</dbReference>
<comment type="caution">
    <text evidence="2">The sequence shown here is derived from an EMBL/GenBank/DDBJ whole genome shotgun (WGS) entry which is preliminary data.</text>
</comment>
<evidence type="ECO:0000256" key="1">
    <source>
        <dbReference type="SAM" id="SignalP"/>
    </source>
</evidence>
<evidence type="ECO:0008006" key="4">
    <source>
        <dbReference type="Google" id="ProtNLM"/>
    </source>
</evidence>
<feature type="signal peptide" evidence="1">
    <location>
        <begin position="1"/>
        <end position="24"/>
    </location>
</feature>
<keyword evidence="3" id="KW-1185">Reference proteome</keyword>
<keyword evidence="1" id="KW-0732">Signal</keyword>
<protein>
    <recommendedName>
        <fullName evidence="4">DUF2987 domain-containing protein</fullName>
    </recommendedName>
</protein>
<accession>A0ABU8RVM3</accession>